<dbReference type="PANTHER" id="PTHR43798">
    <property type="entry name" value="MONOACYLGLYCEROL LIPASE"/>
    <property type="match status" value="1"/>
</dbReference>
<dbReference type="InterPro" id="IPR029058">
    <property type="entry name" value="AB_hydrolase_fold"/>
</dbReference>
<dbReference type="InterPro" id="IPR000073">
    <property type="entry name" value="AB_hydrolase_1"/>
</dbReference>
<gene>
    <name evidence="2" type="ORF">EDD33_0714</name>
</gene>
<dbReference type="EMBL" id="RKHO01000001">
    <property type="protein sequence ID" value="ROR89883.1"/>
    <property type="molecule type" value="Genomic_DNA"/>
</dbReference>
<dbReference type="OrthoDB" id="63962at2"/>
<dbReference type="SUPFAM" id="SSF53474">
    <property type="entry name" value="alpha/beta-Hydrolases"/>
    <property type="match status" value="1"/>
</dbReference>
<reference evidence="2 3" key="1">
    <citation type="submission" date="2018-11" db="EMBL/GenBank/DDBJ databases">
        <title>Sequencing the genomes of 1000 actinobacteria strains.</title>
        <authorList>
            <person name="Klenk H.-P."/>
        </authorList>
    </citation>
    <scope>NUCLEOTIDE SEQUENCE [LARGE SCALE GENOMIC DNA]</scope>
    <source>
        <strain evidence="2 3">DSM 12652</strain>
    </source>
</reference>
<feature type="domain" description="AB hydrolase-1" evidence="1">
    <location>
        <begin position="36"/>
        <end position="292"/>
    </location>
</feature>
<keyword evidence="2" id="KW-0378">Hydrolase</keyword>
<dbReference type="GO" id="GO:0016787">
    <property type="term" value="F:hydrolase activity"/>
    <property type="evidence" value="ECO:0007669"/>
    <property type="project" value="UniProtKB-KW"/>
</dbReference>
<evidence type="ECO:0000313" key="3">
    <source>
        <dbReference type="Proteomes" id="UP000281738"/>
    </source>
</evidence>
<dbReference type="InterPro" id="IPR050266">
    <property type="entry name" value="AB_hydrolase_sf"/>
</dbReference>
<organism evidence="2 3">
    <name type="scientific">Nocardioides aurantiacus</name>
    <dbReference type="NCBI Taxonomy" id="86796"/>
    <lineage>
        <taxon>Bacteria</taxon>
        <taxon>Bacillati</taxon>
        <taxon>Actinomycetota</taxon>
        <taxon>Actinomycetes</taxon>
        <taxon>Propionibacteriales</taxon>
        <taxon>Nocardioidaceae</taxon>
        <taxon>Nocardioides</taxon>
    </lineage>
</organism>
<dbReference type="RefSeq" id="WP_123389133.1">
    <property type="nucleotide sequence ID" value="NZ_RKHO01000001.1"/>
</dbReference>
<accession>A0A3N2CQT9</accession>
<sequence length="300" mass="31852">MSPAPLVPVPFPVEVEGGTLATFRYGDPDAPPHRTVVALHGITASSRAWPAVARALPDDWALVAPDLRGRGASRDLPGPTGLTRHADDLTHVAAAIDPEETGDLVLLGHSMGAYAALLTVDDDPTPFRRLVLVDGGIPLPVPEGVDHDELLAATLGPALARLSQTYEDAEAYVDLFRAHPALGPHWSPDIETYVRYDALETADGVRSRAVEDAVRSDGRDLLVLGEELDDALGRLRVPTTLLVAPLGMFGEAPGLLPAAAVELYDAALDDLTVETVEDVNHYTILFDPRAVERVVAAVTG</sequence>
<protein>
    <submittedName>
        <fullName evidence="2">Alpha-beta hydrolase superfamily lysophospholipase</fullName>
    </submittedName>
</protein>
<dbReference type="Gene3D" id="3.40.50.1820">
    <property type="entry name" value="alpha/beta hydrolase"/>
    <property type="match status" value="1"/>
</dbReference>
<dbReference type="GO" id="GO:0016020">
    <property type="term" value="C:membrane"/>
    <property type="evidence" value="ECO:0007669"/>
    <property type="project" value="TreeGrafter"/>
</dbReference>
<evidence type="ECO:0000313" key="2">
    <source>
        <dbReference type="EMBL" id="ROR89883.1"/>
    </source>
</evidence>
<dbReference type="AlphaFoldDB" id="A0A3N2CQT9"/>
<dbReference type="PANTHER" id="PTHR43798:SF33">
    <property type="entry name" value="HYDROLASE, PUTATIVE (AFU_ORTHOLOGUE AFUA_2G14860)-RELATED"/>
    <property type="match status" value="1"/>
</dbReference>
<proteinExistence type="predicted"/>
<name>A0A3N2CQT9_9ACTN</name>
<keyword evidence="3" id="KW-1185">Reference proteome</keyword>
<evidence type="ECO:0000259" key="1">
    <source>
        <dbReference type="Pfam" id="PF12697"/>
    </source>
</evidence>
<dbReference type="Pfam" id="PF12697">
    <property type="entry name" value="Abhydrolase_6"/>
    <property type="match status" value="1"/>
</dbReference>
<dbReference type="Proteomes" id="UP000281738">
    <property type="component" value="Unassembled WGS sequence"/>
</dbReference>
<comment type="caution">
    <text evidence="2">The sequence shown here is derived from an EMBL/GenBank/DDBJ whole genome shotgun (WGS) entry which is preliminary data.</text>
</comment>